<dbReference type="AlphaFoldDB" id="A0A1F6FMS0"/>
<organism evidence="1 2">
    <name type="scientific">Candidatus Kuenenbacteria bacterium RIFCSPHIGHO2_02_FULL_39_13</name>
    <dbReference type="NCBI Taxonomy" id="1798561"/>
    <lineage>
        <taxon>Bacteria</taxon>
        <taxon>Candidatus Kueneniibacteriota</taxon>
    </lineage>
</organism>
<evidence type="ECO:0000313" key="1">
    <source>
        <dbReference type="EMBL" id="OGG87126.1"/>
    </source>
</evidence>
<name>A0A1F6FMS0_9BACT</name>
<dbReference type="Proteomes" id="UP000179136">
    <property type="component" value="Unassembled WGS sequence"/>
</dbReference>
<comment type="caution">
    <text evidence="1">The sequence shown here is derived from an EMBL/GenBank/DDBJ whole genome shotgun (WGS) entry which is preliminary data.</text>
</comment>
<dbReference type="EMBL" id="MFMW01000021">
    <property type="protein sequence ID" value="OGG87126.1"/>
    <property type="molecule type" value="Genomic_DNA"/>
</dbReference>
<reference evidence="1 2" key="1">
    <citation type="journal article" date="2016" name="Nat. Commun.">
        <title>Thousands of microbial genomes shed light on interconnected biogeochemical processes in an aquifer system.</title>
        <authorList>
            <person name="Anantharaman K."/>
            <person name="Brown C.T."/>
            <person name="Hug L.A."/>
            <person name="Sharon I."/>
            <person name="Castelle C.J."/>
            <person name="Probst A.J."/>
            <person name="Thomas B.C."/>
            <person name="Singh A."/>
            <person name="Wilkins M.J."/>
            <person name="Karaoz U."/>
            <person name="Brodie E.L."/>
            <person name="Williams K.H."/>
            <person name="Hubbard S.S."/>
            <person name="Banfield J.F."/>
        </authorList>
    </citation>
    <scope>NUCLEOTIDE SEQUENCE [LARGE SCALE GENOMIC DNA]</scope>
</reference>
<protein>
    <submittedName>
        <fullName evidence="1">Uncharacterized protein</fullName>
    </submittedName>
</protein>
<gene>
    <name evidence="1" type="ORF">A3B87_00315</name>
</gene>
<sequence length="347" mass="38543">MPGNDLQNEIVVKTKEAVFKLLKNGRLVDLASDELAAPADDLTTPGLAEEIKKTSVGLKGKSAANFYFDVNDEHEARQLVDQGGEDKNRLIKQYIKTIVDEIFKQLNLAGRPLALAQISNIIISRLKDVRSLAETREALLRQGLDRDEASEILNLTEGKRAQVEEVIRTGKLPTLLKISPNESAEALKQISLVVDSQREGGEEPGEKEKNKTAAKKLDMHGIKYDPGQQLAARGEIARHVTVGPVDELRQLSLKEFRRLGNNPREAAERILGKIGLLEDESLIKKAEGIKAWQESEVYQTYLSLGAASMSARKPVEQVIREFRAASKPYLAPEEFNVVADLNRKLSY</sequence>
<accession>A0A1F6FMS0</accession>
<evidence type="ECO:0000313" key="2">
    <source>
        <dbReference type="Proteomes" id="UP000179136"/>
    </source>
</evidence>
<proteinExistence type="predicted"/>
<dbReference type="STRING" id="1798561.A3B87_00315"/>